<evidence type="ECO:0000313" key="4">
    <source>
        <dbReference type="Proteomes" id="UP001082899"/>
    </source>
</evidence>
<proteinExistence type="predicted"/>
<dbReference type="Proteomes" id="UP001082899">
    <property type="component" value="Unassembled WGS sequence"/>
</dbReference>
<organism evidence="3 4">
    <name type="scientific">Robbsia betulipollinis</name>
    <dbReference type="NCBI Taxonomy" id="2981849"/>
    <lineage>
        <taxon>Bacteria</taxon>
        <taxon>Pseudomonadati</taxon>
        <taxon>Pseudomonadota</taxon>
        <taxon>Betaproteobacteria</taxon>
        <taxon>Burkholderiales</taxon>
        <taxon>Burkholderiaceae</taxon>
        <taxon>Robbsia</taxon>
    </lineage>
</organism>
<sequence length="206" mass="21351">MTSFDRASRPRSGRRPGKGRWAGLWLAAMAGSALAVTPVFAQDGPPDAAPVAAPQAGGEAAPHAPLSPDPAFARYPEYRGTLGGRRIVLRIGVKPDDPEGLNGEYAFLAGDGDARPGAVILIAGARDGETLTLEESDDGVRISGQWVGLYAADGSLSGERMNNDESVSTPFDLRPVPGTARADDASSTDMQSGQGRARPANSQGRP</sequence>
<keyword evidence="4" id="KW-1185">Reference proteome</keyword>
<evidence type="ECO:0000256" key="1">
    <source>
        <dbReference type="SAM" id="MobiDB-lite"/>
    </source>
</evidence>
<reference evidence="3" key="1">
    <citation type="submission" date="2022-11" db="EMBL/GenBank/DDBJ databases">
        <title>Robbsia betulipollinis sp. nov., isolated from pollen of birch (Betula pendula).</title>
        <authorList>
            <person name="Shi H."/>
            <person name="Ambika Manirajan B."/>
            <person name="Ratering S."/>
            <person name="Geissler-Plaum R."/>
            <person name="Schnell S."/>
        </authorList>
    </citation>
    <scope>NUCLEOTIDE SEQUENCE</scope>
    <source>
        <strain evidence="3">Bb-Pol-6</strain>
    </source>
</reference>
<name>A0ABT3ZNG3_9BURK</name>
<feature type="compositionally biased region" description="Polar residues" evidence="1">
    <location>
        <begin position="185"/>
        <end position="206"/>
    </location>
</feature>
<dbReference type="RefSeq" id="WP_267847943.1">
    <property type="nucleotide sequence ID" value="NZ_JAPMXC010000002.1"/>
</dbReference>
<gene>
    <name evidence="3" type="ORF">OVY01_12595</name>
</gene>
<feature type="compositionally biased region" description="Low complexity" evidence="1">
    <location>
        <begin position="46"/>
        <end position="64"/>
    </location>
</feature>
<dbReference type="EMBL" id="JAPMXC010000002">
    <property type="protein sequence ID" value="MCY0388060.1"/>
    <property type="molecule type" value="Genomic_DNA"/>
</dbReference>
<feature type="region of interest" description="Disordered" evidence="1">
    <location>
        <begin position="46"/>
        <end position="68"/>
    </location>
</feature>
<keyword evidence="2" id="KW-0732">Signal</keyword>
<evidence type="ECO:0000256" key="2">
    <source>
        <dbReference type="SAM" id="SignalP"/>
    </source>
</evidence>
<feature type="chain" id="PRO_5046429311" evidence="2">
    <location>
        <begin position="42"/>
        <end position="206"/>
    </location>
</feature>
<feature type="signal peptide" evidence="2">
    <location>
        <begin position="1"/>
        <end position="41"/>
    </location>
</feature>
<feature type="region of interest" description="Disordered" evidence="1">
    <location>
        <begin position="155"/>
        <end position="206"/>
    </location>
</feature>
<accession>A0ABT3ZNG3</accession>
<protein>
    <submittedName>
        <fullName evidence="3">Uncharacterized protein</fullName>
    </submittedName>
</protein>
<evidence type="ECO:0000313" key="3">
    <source>
        <dbReference type="EMBL" id="MCY0388060.1"/>
    </source>
</evidence>
<comment type="caution">
    <text evidence="3">The sequence shown here is derived from an EMBL/GenBank/DDBJ whole genome shotgun (WGS) entry which is preliminary data.</text>
</comment>